<sequence length="423" mass="47479">MQHLCLLLLLILHQAPKVTGSSKQLFAATGSSVLLPFNNVTEIIWFMQWEYKKGPKQEGIVDYFKSDSKIVIYDHYEGRVQFHTSNGSLELRNAQVNDSGTYMVTVNLKKNLVREILLLVIDPVSKPGLQTDSKLADTPIQLSCAVEHLATVKDVVWKKNGQLLRPNGHYMFSEDFRVLQIQNGQKSDCGSYSCNVSNEVSWDEASLDLIIDGLKPFLKQAQKISTAASFLAWAATLGLLLLYYLSGKKRVGIMSRRWPCVGFLVLLFGSCLLLAIASGLWIQEEGISPVFLLMFFLAVGIIIMLLAAVILALSPVMVQGFKAKPWTHIVLDAAVLGGMVLNVLFTSLLLEDIQHQQRKGCSPDFDWTAATVIVSVVSLFVFLVIFVWYHQEIKYQEAPEKKLQVEGHQKLTNFKDEEHEVQF</sequence>
<feature type="transmembrane region" description="Helical" evidence="5">
    <location>
        <begin position="227"/>
        <end position="246"/>
    </location>
</feature>
<feature type="transmembrane region" description="Helical" evidence="5">
    <location>
        <begin position="258"/>
        <end position="282"/>
    </location>
</feature>
<keyword evidence="3 5" id="KW-0472">Membrane</keyword>
<keyword evidence="9" id="KW-1185">Reference proteome</keyword>
<dbReference type="PANTHER" id="PTHR12080:SF59">
    <property type="entry name" value="HEPATIC AND GLIAL CELL ADHESION MOLECULE"/>
    <property type="match status" value="1"/>
</dbReference>
<accession>A0A8C4J3C0</accession>
<keyword evidence="5" id="KW-0812">Transmembrane</keyword>
<dbReference type="InterPro" id="IPR013783">
    <property type="entry name" value="Ig-like_fold"/>
</dbReference>
<dbReference type="GO" id="GO:0005911">
    <property type="term" value="C:cell-cell junction"/>
    <property type="evidence" value="ECO:0007669"/>
    <property type="project" value="TreeGrafter"/>
</dbReference>
<evidence type="ECO:0000256" key="5">
    <source>
        <dbReference type="SAM" id="Phobius"/>
    </source>
</evidence>
<evidence type="ECO:0000256" key="1">
    <source>
        <dbReference type="ARBA" id="ARBA00004141"/>
    </source>
</evidence>
<organism evidence="8 9">
    <name type="scientific">Dromaius novaehollandiae</name>
    <name type="common">Emu</name>
    <dbReference type="NCBI Taxonomy" id="8790"/>
    <lineage>
        <taxon>Eukaryota</taxon>
        <taxon>Metazoa</taxon>
        <taxon>Chordata</taxon>
        <taxon>Craniata</taxon>
        <taxon>Vertebrata</taxon>
        <taxon>Euteleostomi</taxon>
        <taxon>Archelosauria</taxon>
        <taxon>Archosauria</taxon>
        <taxon>Dinosauria</taxon>
        <taxon>Saurischia</taxon>
        <taxon>Theropoda</taxon>
        <taxon>Coelurosauria</taxon>
        <taxon>Aves</taxon>
        <taxon>Palaeognathae</taxon>
        <taxon>Casuariiformes</taxon>
        <taxon>Dromaiidae</taxon>
        <taxon>Dromaius</taxon>
    </lineage>
</organism>
<reference evidence="8" key="2">
    <citation type="submission" date="2025-09" db="UniProtKB">
        <authorList>
            <consortium name="Ensembl"/>
        </authorList>
    </citation>
    <scope>IDENTIFICATION</scope>
</reference>
<dbReference type="SMART" id="SM00409">
    <property type="entry name" value="IG"/>
    <property type="match status" value="2"/>
</dbReference>
<dbReference type="PANTHER" id="PTHR12080">
    <property type="entry name" value="SIGNALING LYMPHOCYTIC ACTIVATION MOLECULE"/>
    <property type="match status" value="1"/>
</dbReference>
<keyword evidence="2 6" id="KW-0732">Signal</keyword>
<dbReference type="Proteomes" id="UP000694423">
    <property type="component" value="Unplaced"/>
</dbReference>
<evidence type="ECO:0000256" key="6">
    <source>
        <dbReference type="SAM" id="SignalP"/>
    </source>
</evidence>
<dbReference type="SUPFAM" id="SSF103473">
    <property type="entry name" value="MFS general substrate transporter"/>
    <property type="match status" value="1"/>
</dbReference>
<evidence type="ECO:0000313" key="8">
    <source>
        <dbReference type="Ensembl" id="ENSDNVP00000002770.1"/>
    </source>
</evidence>
<reference evidence="8" key="1">
    <citation type="submission" date="2025-08" db="UniProtKB">
        <authorList>
            <consortium name="Ensembl"/>
        </authorList>
    </citation>
    <scope>IDENTIFICATION</scope>
</reference>
<gene>
    <name evidence="8" type="primary">LOC112982616</name>
</gene>
<dbReference type="Pfam" id="PF07679">
    <property type="entry name" value="I-set"/>
    <property type="match status" value="1"/>
</dbReference>
<feature type="transmembrane region" description="Helical" evidence="5">
    <location>
        <begin position="329"/>
        <end position="350"/>
    </location>
</feature>
<dbReference type="AlphaFoldDB" id="A0A8C4J3C0"/>
<dbReference type="PROSITE" id="PS50835">
    <property type="entry name" value="IG_LIKE"/>
    <property type="match status" value="1"/>
</dbReference>
<protein>
    <submittedName>
        <fullName evidence="8">Uncharacterized LOC112982616</fullName>
    </submittedName>
</protein>
<feature type="domain" description="Ig-like" evidence="7">
    <location>
        <begin position="127"/>
        <end position="208"/>
    </location>
</feature>
<feature type="chain" id="PRO_5034773595" evidence="6">
    <location>
        <begin position="21"/>
        <end position="423"/>
    </location>
</feature>
<dbReference type="InterPro" id="IPR007110">
    <property type="entry name" value="Ig-like_dom"/>
</dbReference>
<feature type="transmembrane region" description="Helical" evidence="5">
    <location>
        <begin position="370"/>
        <end position="389"/>
    </location>
</feature>
<dbReference type="SUPFAM" id="SSF48726">
    <property type="entry name" value="Immunoglobulin"/>
    <property type="match status" value="2"/>
</dbReference>
<dbReference type="InterPro" id="IPR015631">
    <property type="entry name" value="CD2/SLAM_rcpt"/>
</dbReference>
<dbReference type="Ensembl" id="ENSDNVT00000003334.1">
    <property type="protein sequence ID" value="ENSDNVP00000002770.1"/>
    <property type="gene ID" value="ENSDNVG00000001999.1"/>
</dbReference>
<evidence type="ECO:0000256" key="2">
    <source>
        <dbReference type="ARBA" id="ARBA00022729"/>
    </source>
</evidence>
<dbReference type="GO" id="GO:0016020">
    <property type="term" value="C:membrane"/>
    <property type="evidence" value="ECO:0007669"/>
    <property type="project" value="UniProtKB-SubCell"/>
</dbReference>
<evidence type="ECO:0000256" key="4">
    <source>
        <dbReference type="ARBA" id="ARBA00023180"/>
    </source>
</evidence>
<name>A0A8C4J3C0_DRONO</name>
<dbReference type="InterPro" id="IPR013098">
    <property type="entry name" value="Ig_I-set"/>
</dbReference>
<keyword evidence="5" id="KW-1133">Transmembrane helix</keyword>
<comment type="subcellular location">
    <subcellularLocation>
        <location evidence="1">Membrane</location>
        <topology evidence="1">Multi-pass membrane protein</topology>
    </subcellularLocation>
</comment>
<dbReference type="Gene3D" id="2.60.40.10">
    <property type="entry name" value="Immunoglobulins"/>
    <property type="match status" value="2"/>
</dbReference>
<dbReference type="InterPro" id="IPR013106">
    <property type="entry name" value="Ig_V-set"/>
</dbReference>
<keyword evidence="4" id="KW-0325">Glycoprotein</keyword>
<evidence type="ECO:0000313" key="9">
    <source>
        <dbReference type="Proteomes" id="UP000694423"/>
    </source>
</evidence>
<feature type="transmembrane region" description="Helical" evidence="5">
    <location>
        <begin position="294"/>
        <end position="317"/>
    </location>
</feature>
<dbReference type="Pfam" id="PF07686">
    <property type="entry name" value="V-set"/>
    <property type="match status" value="1"/>
</dbReference>
<dbReference type="InterPro" id="IPR036179">
    <property type="entry name" value="Ig-like_dom_sf"/>
</dbReference>
<proteinExistence type="predicted"/>
<dbReference type="InterPro" id="IPR003599">
    <property type="entry name" value="Ig_sub"/>
</dbReference>
<evidence type="ECO:0000259" key="7">
    <source>
        <dbReference type="PROSITE" id="PS50835"/>
    </source>
</evidence>
<evidence type="ECO:0000256" key="3">
    <source>
        <dbReference type="ARBA" id="ARBA00023136"/>
    </source>
</evidence>
<dbReference type="InterPro" id="IPR036259">
    <property type="entry name" value="MFS_trans_sf"/>
</dbReference>
<feature type="signal peptide" evidence="6">
    <location>
        <begin position="1"/>
        <end position="20"/>
    </location>
</feature>